<dbReference type="AlphaFoldDB" id="A0A7K0BX90"/>
<feature type="region of interest" description="Disordered" evidence="1">
    <location>
        <begin position="1"/>
        <end position="26"/>
    </location>
</feature>
<evidence type="ECO:0000256" key="2">
    <source>
        <dbReference type="SAM" id="Phobius"/>
    </source>
</evidence>
<organism evidence="3 4">
    <name type="scientific">Actinomadura macrotermitis</name>
    <dbReference type="NCBI Taxonomy" id="2585200"/>
    <lineage>
        <taxon>Bacteria</taxon>
        <taxon>Bacillati</taxon>
        <taxon>Actinomycetota</taxon>
        <taxon>Actinomycetes</taxon>
        <taxon>Streptosporangiales</taxon>
        <taxon>Thermomonosporaceae</taxon>
        <taxon>Actinomadura</taxon>
    </lineage>
</organism>
<dbReference type="RefSeq" id="WP_153533854.1">
    <property type="nucleotide sequence ID" value="NZ_WEGH01000002.1"/>
</dbReference>
<protein>
    <submittedName>
        <fullName evidence="3">Uncharacterized protein</fullName>
    </submittedName>
</protein>
<gene>
    <name evidence="3" type="ORF">ACRB68_37630</name>
</gene>
<reference evidence="3 4" key="1">
    <citation type="submission" date="2019-10" db="EMBL/GenBank/DDBJ databases">
        <title>Actinomadura rubteroloni sp. nov. and Actinomadura macrotermitis sp. nov., isolated from the gut of fungus growing-termite Macrotermes natalensis.</title>
        <authorList>
            <person name="Benndorf R."/>
            <person name="Martin K."/>
            <person name="Kuefner M."/>
            <person name="De Beer W."/>
            <person name="Kaster A.-K."/>
            <person name="Vollmers J."/>
            <person name="Poulsen M."/>
            <person name="Beemelmanns C."/>
        </authorList>
    </citation>
    <scope>NUCLEOTIDE SEQUENCE [LARGE SCALE GENOMIC DNA]</scope>
    <source>
        <strain evidence="3 4">RB68</strain>
    </source>
</reference>
<evidence type="ECO:0000256" key="1">
    <source>
        <dbReference type="SAM" id="MobiDB-lite"/>
    </source>
</evidence>
<proteinExistence type="predicted"/>
<keyword evidence="4" id="KW-1185">Reference proteome</keyword>
<keyword evidence="2" id="KW-0472">Membrane</keyword>
<evidence type="ECO:0000313" key="3">
    <source>
        <dbReference type="EMBL" id="MQY05686.1"/>
    </source>
</evidence>
<dbReference type="EMBL" id="WEGH01000002">
    <property type="protein sequence ID" value="MQY05686.1"/>
    <property type="molecule type" value="Genomic_DNA"/>
</dbReference>
<keyword evidence="2" id="KW-0812">Transmembrane</keyword>
<feature type="transmembrane region" description="Helical" evidence="2">
    <location>
        <begin position="54"/>
        <end position="75"/>
    </location>
</feature>
<comment type="caution">
    <text evidence="3">The sequence shown here is derived from an EMBL/GenBank/DDBJ whole genome shotgun (WGS) entry which is preliminary data.</text>
</comment>
<keyword evidence="2" id="KW-1133">Transmembrane helix</keyword>
<name>A0A7K0BX90_9ACTN</name>
<evidence type="ECO:0000313" key="4">
    <source>
        <dbReference type="Proteomes" id="UP000487268"/>
    </source>
</evidence>
<feature type="transmembrane region" description="Helical" evidence="2">
    <location>
        <begin position="82"/>
        <end position="102"/>
    </location>
</feature>
<feature type="compositionally biased region" description="Acidic residues" evidence="1">
    <location>
        <begin position="17"/>
        <end position="26"/>
    </location>
</feature>
<sequence>MAQEKKRTGVGAAAGEEPVDQEDEEAGGFDGEWILPAVLLLVAKGVRAFGDEGVWNWLAVGLGVLAAIVTVGVFVSAVRRRAYETLIIAVVGVMIAGVITYAR</sequence>
<dbReference type="Proteomes" id="UP000487268">
    <property type="component" value="Unassembled WGS sequence"/>
</dbReference>
<accession>A0A7K0BX90</accession>